<feature type="domain" description="BTB" evidence="2">
    <location>
        <begin position="16"/>
        <end position="105"/>
    </location>
</feature>
<sequence length="290" mass="33444">MGCLDGSWLLETGKFSDFTIVCQNTEFRVHKAVLYPQSDYFAALFDSNMEVNTTFLVRLSDYRWVLETRSQLTVIRSQEAQKGVVTFDDIDPKIMKHLIDFFYSDYHGFEFDHSELKIHVEVWILADRLQASPAMITIENRLMYHLEEYEEKEAAFYEENILDMVFSHPACAKSAVGKIFAETAWIVFSNEKDECSSHILTSFTKYPDLAREMLLGGAIEFLGCLSLDVDVGEEGYQANISDTFPLIHICGFSVKFARLLPSLHSRYFRGDAEERSRGQEKEAEEQQQQQ</sequence>
<dbReference type="Pfam" id="PF00651">
    <property type="entry name" value="BTB"/>
    <property type="match status" value="1"/>
</dbReference>
<dbReference type="OrthoDB" id="6359816at2759"/>
<comment type="caution">
    <text evidence="3">The sequence shown here is derived from an EMBL/GenBank/DDBJ whole genome shotgun (WGS) entry which is preliminary data.</text>
</comment>
<evidence type="ECO:0000259" key="2">
    <source>
        <dbReference type="PROSITE" id="PS50097"/>
    </source>
</evidence>
<evidence type="ECO:0000256" key="1">
    <source>
        <dbReference type="SAM" id="MobiDB-lite"/>
    </source>
</evidence>
<name>A0A066Y2D6_COLSU</name>
<proteinExistence type="predicted"/>
<reference evidence="4" key="1">
    <citation type="journal article" date="2014" name="Genome Announc.">
        <title>Draft genome sequence of Colletotrichum sublineola, a destructive pathogen of cultivated sorghum.</title>
        <authorList>
            <person name="Baroncelli R."/>
            <person name="Sanz-Martin J.M."/>
            <person name="Rech G.E."/>
            <person name="Sukno S.A."/>
            <person name="Thon M.R."/>
        </authorList>
    </citation>
    <scope>NUCLEOTIDE SEQUENCE [LARGE SCALE GENOMIC DNA]</scope>
    <source>
        <strain evidence="4">TX430BB</strain>
    </source>
</reference>
<gene>
    <name evidence="3" type="ORF">CSUB01_00073</name>
</gene>
<dbReference type="Gene3D" id="3.30.710.10">
    <property type="entry name" value="Potassium Channel Kv1.1, Chain A"/>
    <property type="match status" value="1"/>
</dbReference>
<dbReference type="SUPFAM" id="SSF54695">
    <property type="entry name" value="POZ domain"/>
    <property type="match status" value="1"/>
</dbReference>
<dbReference type="InterPro" id="IPR000210">
    <property type="entry name" value="BTB/POZ_dom"/>
</dbReference>
<dbReference type="InterPro" id="IPR011333">
    <property type="entry name" value="SKP1/BTB/POZ_sf"/>
</dbReference>
<dbReference type="HOGENOM" id="CLU_103005_0_0_1"/>
<feature type="compositionally biased region" description="Basic and acidic residues" evidence="1">
    <location>
        <begin position="271"/>
        <end position="281"/>
    </location>
</feature>
<accession>A0A066Y2D6</accession>
<dbReference type="eggNOG" id="ENOG502RW30">
    <property type="taxonomic scope" value="Eukaryota"/>
</dbReference>
<feature type="region of interest" description="Disordered" evidence="1">
    <location>
        <begin position="271"/>
        <end position="290"/>
    </location>
</feature>
<keyword evidence="4" id="KW-1185">Reference proteome</keyword>
<evidence type="ECO:0000313" key="3">
    <source>
        <dbReference type="EMBL" id="KDN72390.1"/>
    </source>
</evidence>
<evidence type="ECO:0000313" key="4">
    <source>
        <dbReference type="Proteomes" id="UP000027238"/>
    </source>
</evidence>
<organism evidence="3 4">
    <name type="scientific">Colletotrichum sublineola</name>
    <name type="common">Sorghum anthracnose fungus</name>
    <dbReference type="NCBI Taxonomy" id="1173701"/>
    <lineage>
        <taxon>Eukaryota</taxon>
        <taxon>Fungi</taxon>
        <taxon>Dikarya</taxon>
        <taxon>Ascomycota</taxon>
        <taxon>Pezizomycotina</taxon>
        <taxon>Sordariomycetes</taxon>
        <taxon>Hypocreomycetidae</taxon>
        <taxon>Glomerellales</taxon>
        <taxon>Glomerellaceae</taxon>
        <taxon>Colletotrichum</taxon>
        <taxon>Colletotrichum graminicola species complex</taxon>
    </lineage>
</organism>
<dbReference type="AlphaFoldDB" id="A0A066Y2D6"/>
<dbReference type="CDD" id="cd18186">
    <property type="entry name" value="BTB_POZ_ZBTB_KLHL-like"/>
    <property type="match status" value="1"/>
</dbReference>
<dbReference type="SMART" id="SM00225">
    <property type="entry name" value="BTB"/>
    <property type="match status" value="1"/>
</dbReference>
<dbReference type="STRING" id="1173701.A0A066Y2D6"/>
<dbReference type="PANTHER" id="PTHR24413">
    <property type="entry name" value="SPECKLE-TYPE POZ PROTEIN"/>
    <property type="match status" value="1"/>
</dbReference>
<dbReference type="PROSITE" id="PS50097">
    <property type="entry name" value="BTB"/>
    <property type="match status" value="1"/>
</dbReference>
<dbReference type="EMBL" id="JMSE01000001">
    <property type="protein sequence ID" value="KDN72390.1"/>
    <property type="molecule type" value="Genomic_DNA"/>
</dbReference>
<protein>
    <submittedName>
        <fullName evidence="3">Putative BTB/POZ domain-containing protein</fullName>
    </submittedName>
</protein>
<dbReference type="Proteomes" id="UP000027238">
    <property type="component" value="Unassembled WGS sequence"/>
</dbReference>